<dbReference type="Proteomes" id="UP001303889">
    <property type="component" value="Unassembled WGS sequence"/>
</dbReference>
<accession>A0AAN6RMI2</accession>
<name>A0AAN6RMI2_9PEZI</name>
<evidence type="ECO:0000313" key="3">
    <source>
        <dbReference type="Proteomes" id="UP001303889"/>
    </source>
</evidence>
<dbReference type="EMBL" id="MU856656">
    <property type="protein sequence ID" value="KAK3896435.1"/>
    <property type="molecule type" value="Genomic_DNA"/>
</dbReference>
<keyword evidence="3" id="KW-1185">Reference proteome</keyword>
<organism evidence="2 3">
    <name type="scientific">Staphylotrichum tortipilum</name>
    <dbReference type="NCBI Taxonomy" id="2831512"/>
    <lineage>
        <taxon>Eukaryota</taxon>
        <taxon>Fungi</taxon>
        <taxon>Dikarya</taxon>
        <taxon>Ascomycota</taxon>
        <taxon>Pezizomycotina</taxon>
        <taxon>Sordariomycetes</taxon>
        <taxon>Sordariomycetidae</taxon>
        <taxon>Sordariales</taxon>
        <taxon>Chaetomiaceae</taxon>
        <taxon>Staphylotrichum</taxon>
    </lineage>
</organism>
<feature type="chain" id="PRO_5042990993" evidence="1">
    <location>
        <begin position="24"/>
        <end position="362"/>
    </location>
</feature>
<evidence type="ECO:0000313" key="2">
    <source>
        <dbReference type="EMBL" id="KAK3896435.1"/>
    </source>
</evidence>
<sequence length="362" mass="39370">MIASVLWRLVAVLHIALLPSAAASVLPDSQPHVALSARQADPDGFPSALCQPPCELGSCGTGGSCPVAGGLLRRGLAGSERPFDPSLNRRLFTWVANSQDSAASSGPRAPKTNRLLKNYHVDVARGLADSYYKSPLICADRTSERPISQQIVFGASAFQILVAGHIGCTTVIVASTKAVWMTHFWESYSNGKDAEGDNLVNGGDPAFNQRVLMFLRGQAVTNPLPNGYPRPYRPPQGPGIDKTLFNDKSTFETNIYVFTPTTIKEDIQKPENLKYPARYGTNGEVHTTICDILGPDIFPRFTVVPYLPLNMSDPVEEAQLGTDERGSVLFQYDPDSDGKGQRRWRVLLENTFKVKNVPAPAA</sequence>
<reference evidence="2" key="1">
    <citation type="journal article" date="2023" name="Mol. Phylogenet. Evol.">
        <title>Genome-scale phylogeny and comparative genomics of the fungal order Sordariales.</title>
        <authorList>
            <person name="Hensen N."/>
            <person name="Bonometti L."/>
            <person name="Westerberg I."/>
            <person name="Brannstrom I.O."/>
            <person name="Guillou S."/>
            <person name="Cros-Aarteil S."/>
            <person name="Calhoun S."/>
            <person name="Haridas S."/>
            <person name="Kuo A."/>
            <person name="Mondo S."/>
            <person name="Pangilinan J."/>
            <person name="Riley R."/>
            <person name="LaButti K."/>
            <person name="Andreopoulos B."/>
            <person name="Lipzen A."/>
            <person name="Chen C."/>
            <person name="Yan M."/>
            <person name="Daum C."/>
            <person name="Ng V."/>
            <person name="Clum A."/>
            <person name="Steindorff A."/>
            <person name="Ohm R.A."/>
            <person name="Martin F."/>
            <person name="Silar P."/>
            <person name="Natvig D.O."/>
            <person name="Lalanne C."/>
            <person name="Gautier V."/>
            <person name="Ament-Velasquez S.L."/>
            <person name="Kruys A."/>
            <person name="Hutchinson M.I."/>
            <person name="Powell A.J."/>
            <person name="Barry K."/>
            <person name="Miller A.N."/>
            <person name="Grigoriev I.V."/>
            <person name="Debuchy R."/>
            <person name="Gladieux P."/>
            <person name="Hiltunen Thoren M."/>
            <person name="Johannesson H."/>
        </authorList>
    </citation>
    <scope>NUCLEOTIDE SEQUENCE</scope>
    <source>
        <strain evidence="2">CBS 103.79</strain>
    </source>
</reference>
<keyword evidence="1" id="KW-0732">Signal</keyword>
<gene>
    <name evidence="2" type="ORF">C8A05DRAFT_20589</name>
</gene>
<proteinExistence type="predicted"/>
<feature type="signal peptide" evidence="1">
    <location>
        <begin position="1"/>
        <end position="23"/>
    </location>
</feature>
<reference evidence="2" key="2">
    <citation type="submission" date="2023-05" db="EMBL/GenBank/DDBJ databases">
        <authorList>
            <consortium name="Lawrence Berkeley National Laboratory"/>
            <person name="Steindorff A."/>
            <person name="Hensen N."/>
            <person name="Bonometti L."/>
            <person name="Westerberg I."/>
            <person name="Brannstrom I.O."/>
            <person name="Guillou S."/>
            <person name="Cros-Aarteil S."/>
            <person name="Calhoun S."/>
            <person name="Haridas S."/>
            <person name="Kuo A."/>
            <person name="Mondo S."/>
            <person name="Pangilinan J."/>
            <person name="Riley R."/>
            <person name="Labutti K."/>
            <person name="Andreopoulos B."/>
            <person name="Lipzen A."/>
            <person name="Chen C."/>
            <person name="Yanf M."/>
            <person name="Daum C."/>
            <person name="Ng V."/>
            <person name="Clum A."/>
            <person name="Ohm R."/>
            <person name="Martin F."/>
            <person name="Silar P."/>
            <person name="Natvig D."/>
            <person name="Lalanne C."/>
            <person name="Gautier V."/>
            <person name="Ament-Velasquez S.L."/>
            <person name="Kruys A."/>
            <person name="Hutchinson M.I."/>
            <person name="Powell A.J."/>
            <person name="Barry K."/>
            <person name="Miller A.N."/>
            <person name="Grigoriev I.V."/>
            <person name="Debuchy R."/>
            <person name="Gladieux P."/>
            <person name="Thoren M.H."/>
            <person name="Johannesson H."/>
        </authorList>
    </citation>
    <scope>NUCLEOTIDE SEQUENCE</scope>
    <source>
        <strain evidence="2">CBS 103.79</strain>
    </source>
</reference>
<evidence type="ECO:0000256" key="1">
    <source>
        <dbReference type="SAM" id="SignalP"/>
    </source>
</evidence>
<comment type="caution">
    <text evidence="2">The sequence shown here is derived from an EMBL/GenBank/DDBJ whole genome shotgun (WGS) entry which is preliminary data.</text>
</comment>
<protein>
    <submittedName>
        <fullName evidence="2">Uncharacterized protein</fullName>
    </submittedName>
</protein>
<dbReference type="AlphaFoldDB" id="A0AAN6RMI2"/>